<gene>
    <name evidence="2" type="ORF">QOZ94_003243</name>
</gene>
<organism evidence="2 3">
    <name type="scientific">Xanthobacter agilis</name>
    <dbReference type="NCBI Taxonomy" id="47492"/>
    <lineage>
        <taxon>Bacteria</taxon>
        <taxon>Pseudomonadati</taxon>
        <taxon>Pseudomonadota</taxon>
        <taxon>Alphaproteobacteria</taxon>
        <taxon>Hyphomicrobiales</taxon>
        <taxon>Xanthobacteraceae</taxon>
        <taxon>Xanthobacter</taxon>
    </lineage>
</organism>
<evidence type="ECO:0000313" key="2">
    <source>
        <dbReference type="EMBL" id="MDQ0506434.1"/>
    </source>
</evidence>
<feature type="domain" description="IclR-ED" evidence="1">
    <location>
        <begin position="1"/>
        <end position="93"/>
    </location>
</feature>
<evidence type="ECO:0000259" key="1">
    <source>
        <dbReference type="PROSITE" id="PS51078"/>
    </source>
</evidence>
<dbReference type="InterPro" id="IPR029016">
    <property type="entry name" value="GAF-like_dom_sf"/>
</dbReference>
<dbReference type="Proteomes" id="UP001241747">
    <property type="component" value="Unassembled WGS sequence"/>
</dbReference>
<keyword evidence="2" id="KW-0238">DNA-binding</keyword>
<dbReference type="InterPro" id="IPR014757">
    <property type="entry name" value="Tscrpt_reg_IclR_C"/>
</dbReference>
<comment type="caution">
    <text evidence="2">The sequence shown here is derived from an EMBL/GenBank/DDBJ whole genome shotgun (WGS) entry which is preliminary data.</text>
</comment>
<dbReference type="SUPFAM" id="SSF55781">
    <property type="entry name" value="GAF domain-like"/>
    <property type="match status" value="1"/>
</dbReference>
<protein>
    <submittedName>
        <fullName evidence="2">DNA-binding IclR family transcriptional regulator</fullName>
    </submittedName>
</protein>
<dbReference type="Gene3D" id="3.30.450.40">
    <property type="match status" value="1"/>
</dbReference>
<sequence>MILDHLRSIDDPEDQSFLNDRSLSRMLEDTRQRGFAVREGGEFRPKTSSIAVPILSSGRVEAMMSMIWIRSALTLDAAIRAHATTLHKIAQAI</sequence>
<dbReference type="GO" id="GO:0003677">
    <property type="term" value="F:DNA binding"/>
    <property type="evidence" value="ECO:0007669"/>
    <property type="project" value="UniProtKB-KW"/>
</dbReference>
<evidence type="ECO:0000313" key="3">
    <source>
        <dbReference type="Proteomes" id="UP001241747"/>
    </source>
</evidence>
<proteinExistence type="predicted"/>
<name>A0ABU0LH23_XANAG</name>
<dbReference type="PROSITE" id="PS51078">
    <property type="entry name" value="ICLR_ED"/>
    <property type="match status" value="1"/>
</dbReference>
<dbReference type="EMBL" id="JAUSVY010000007">
    <property type="protein sequence ID" value="MDQ0506434.1"/>
    <property type="molecule type" value="Genomic_DNA"/>
</dbReference>
<reference evidence="2 3" key="1">
    <citation type="submission" date="2023-07" db="EMBL/GenBank/DDBJ databases">
        <title>Genomic Encyclopedia of Type Strains, Phase IV (KMG-IV): sequencing the most valuable type-strain genomes for metagenomic binning, comparative biology and taxonomic classification.</title>
        <authorList>
            <person name="Goeker M."/>
        </authorList>
    </citation>
    <scope>NUCLEOTIDE SEQUENCE [LARGE SCALE GENOMIC DNA]</scope>
    <source>
        <strain evidence="2 3">DSM 3770</strain>
    </source>
</reference>
<keyword evidence="3" id="KW-1185">Reference proteome</keyword>
<accession>A0ABU0LH23</accession>